<accession>A0A4Q6Y0Z1</accession>
<gene>
    <name evidence="8" type="ORF">EWE75_13650</name>
</gene>
<evidence type="ECO:0000259" key="7">
    <source>
        <dbReference type="PROSITE" id="PS50112"/>
    </source>
</evidence>
<dbReference type="SMART" id="SM00387">
    <property type="entry name" value="HATPase_c"/>
    <property type="match status" value="1"/>
</dbReference>
<evidence type="ECO:0000313" key="9">
    <source>
        <dbReference type="Proteomes" id="UP000292085"/>
    </source>
</evidence>
<dbReference type="InterPro" id="IPR004358">
    <property type="entry name" value="Sig_transdc_His_kin-like_C"/>
</dbReference>
<dbReference type="SUPFAM" id="SSF47384">
    <property type="entry name" value="Homodimeric domain of signal transducing histidine kinase"/>
    <property type="match status" value="1"/>
</dbReference>
<dbReference type="PROSITE" id="PS50112">
    <property type="entry name" value="PAS"/>
    <property type="match status" value="1"/>
</dbReference>
<comment type="catalytic activity">
    <reaction evidence="1">
        <text>ATP + protein L-histidine = ADP + protein N-phospho-L-histidine.</text>
        <dbReference type="EC" id="2.7.13.3"/>
    </reaction>
</comment>
<evidence type="ECO:0000313" key="8">
    <source>
        <dbReference type="EMBL" id="RZF63842.1"/>
    </source>
</evidence>
<dbReference type="EC" id="2.7.13.3" evidence="2"/>
<dbReference type="InterPro" id="IPR000014">
    <property type="entry name" value="PAS"/>
</dbReference>
<dbReference type="Gene3D" id="1.10.287.130">
    <property type="match status" value="1"/>
</dbReference>
<dbReference type="SUPFAM" id="SSF55785">
    <property type="entry name" value="PYP-like sensor domain (PAS domain)"/>
    <property type="match status" value="1"/>
</dbReference>
<dbReference type="PANTHER" id="PTHR43304">
    <property type="entry name" value="PHYTOCHROME-LIKE PROTEIN CPH1"/>
    <property type="match status" value="1"/>
</dbReference>
<dbReference type="EMBL" id="SGIS01000020">
    <property type="protein sequence ID" value="RZF63842.1"/>
    <property type="molecule type" value="Genomic_DNA"/>
</dbReference>
<dbReference type="PANTHER" id="PTHR43304:SF1">
    <property type="entry name" value="PAC DOMAIN-CONTAINING PROTEIN"/>
    <property type="match status" value="1"/>
</dbReference>
<comment type="caution">
    <text evidence="8">The sequence shown here is derived from an EMBL/GenBank/DDBJ whole genome shotgun (WGS) entry which is preliminary data.</text>
</comment>
<keyword evidence="5" id="KW-0418">Kinase</keyword>
<dbReference type="PROSITE" id="PS50109">
    <property type="entry name" value="HIS_KIN"/>
    <property type="match status" value="1"/>
</dbReference>
<dbReference type="SMART" id="SM00091">
    <property type="entry name" value="PAS"/>
    <property type="match status" value="1"/>
</dbReference>
<dbReference type="NCBIfam" id="TIGR00229">
    <property type="entry name" value="sensory_box"/>
    <property type="match status" value="1"/>
</dbReference>
<dbReference type="SUPFAM" id="SSF55874">
    <property type="entry name" value="ATPase domain of HSP90 chaperone/DNA topoisomerase II/histidine kinase"/>
    <property type="match status" value="1"/>
</dbReference>
<reference evidence="8 9" key="1">
    <citation type="submission" date="2019-02" db="EMBL/GenBank/DDBJ databases">
        <authorList>
            <person name="Li Y."/>
        </authorList>
    </citation>
    <scope>NUCLEOTIDE SEQUENCE [LARGE SCALE GENOMIC DNA]</scope>
    <source>
        <strain evidence="8 9">3-7</strain>
    </source>
</reference>
<dbReference type="InterPro" id="IPR036097">
    <property type="entry name" value="HisK_dim/P_sf"/>
</dbReference>
<evidence type="ECO:0000256" key="2">
    <source>
        <dbReference type="ARBA" id="ARBA00012438"/>
    </source>
</evidence>
<dbReference type="InterPro" id="IPR005467">
    <property type="entry name" value="His_kinase_dom"/>
</dbReference>
<proteinExistence type="predicted"/>
<evidence type="ECO:0000256" key="3">
    <source>
        <dbReference type="ARBA" id="ARBA00022553"/>
    </source>
</evidence>
<dbReference type="InterPro" id="IPR003661">
    <property type="entry name" value="HisK_dim/P_dom"/>
</dbReference>
<dbReference type="Proteomes" id="UP000292085">
    <property type="component" value="Unassembled WGS sequence"/>
</dbReference>
<organism evidence="8 9">
    <name type="scientific">Sphingomonas populi</name>
    <dbReference type="NCBI Taxonomy" id="2484750"/>
    <lineage>
        <taxon>Bacteria</taxon>
        <taxon>Pseudomonadati</taxon>
        <taxon>Pseudomonadota</taxon>
        <taxon>Alphaproteobacteria</taxon>
        <taxon>Sphingomonadales</taxon>
        <taxon>Sphingomonadaceae</taxon>
        <taxon>Sphingomonas</taxon>
    </lineage>
</organism>
<dbReference type="OrthoDB" id="9789238at2"/>
<evidence type="ECO:0000259" key="6">
    <source>
        <dbReference type="PROSITE" id="PS50109"/>
    </source>
</evidence>
<dbReference type="InterPro" id="IPR003594">
    <property type="entry name" value="HATPase_dom"/>
</dbReference>
<dbReference type="InterPro" id="IPR036890">
    <property type="entry name" value="HATPase_C_sf"/>
</dbReference>
<feature type="domain" description="Histidine kinase" evidence="6">
    <location>
        <begin position="406"/>
        <end position="617"/>
    </location>
</feature>
<sequence length="617" mass="68619">MLLNLACRAVGHWRGGLTSICSSFSLNWARSTLPITLTHTQVGYGTGHLSVMLTRPVSGQVNCHTALLMVREGRMSQPKRAIQPNHEDFDWLESSLPRIFWIAGADGKMRFLSKGFTDLTGLDASQVINGDRWKDVVYPEDLGSLEALWRNARAGACESRSYFRMRLRTGDHRWMHSIGRPVFSTHSGSITHWVGGLVDVDNEFRAHRSIAQMNRDLNLKIDDEADPMMRQRWRFRSLFHDRRIGVIEIDAAGVKTELEALRRAGLQGLSQLLASNPGAVDDLFARARTIEVNRTLARMLGFEDADACLLGHRELFRRLGSKNPLRLVVQAMFTGEDTLDGVTDLTMADGQEVTVAYAINISEDLTCYATFVDITAQQRSTELRLAVQSELAQASRSATIGALSICFAHELDQPLTSMRLELQALEHTLSSLGHPSGAVGLQRVARQCERLSQIIHRTRDRVLSHRRSVELIDLVTIAEGIPLLLQREIKEGAVHFEVARPSNPCLLEADAAELQQVLVNLVLNAIEAVQRMPPCTRRVCLKIDQDDSGVRVQVIDTGPGIQGKDFPQIFDPFFTTKQSGVGMGLPICRTLVETMGGDLQARNVSGGGSIFEFWLPR</sequence>
<dbReference type="CDD" id="cd00130">
    <property type="entry name" value="PAS"/>
    <property type="match status" value="1"/>
</dbReference>
<dbReference type="InterPro" id="IPR052162">
    <property type="entry name" value="Sensor_kinase/Photoreceptor"/>
</dbReference>
<dbReference type="CDD" id="cd00082">
    <property type="entry name" value="HisKA"/>
    <property type="match status" value="1"/>
</dbReference>
<keyword evidence="4" id="KW-0808">Transferase</keyword>
<feature type="domain" description="PAS" evidence="7">
    <location>
        <begin position="85"/>
        <end position="156"/>
    </location>
</feature>
<protein>
    <recommendedName>
        <fullName evidence="2">histidine kinase</fullName>
        <ecNumber evidence="2">2.7.13.3</ecNumber>
    </recommendedName>
</protein>
<name>A0A4Q6Y0Z1_9SPHN</name>
<dbReference type="PRINTS" id="PR00344">
    <property type="entry name" value="BCTRLSENSOR"/>
</dbReference>
<keyword evidence="3" id="KW-0597">Phosphoprotein</keyword>
<dbReference type="Pfam" id="PF02518">
    <property type="entry name" value="HATPase_c"/>
    <property type="match status" value="1"/>
</dbReference>
<dbReference type="GO" id="GO:0000155">
    <property type="term" value="F:phosphorelay sensor kinase activity"/>
    <property type="evidence" value="ECO:0007669"/>
    <property type="project" value="InterPro"/>
</dbReference>
<dbReference type="Gene3D" id="3.30.565.10">
    <property type="entry name" value="Histidine kinase-like ATPase, C-terminal domain"/>
    <property type="match status" value="1"/>
</dbReference>
<evidence type="ECO:0000256" key="4">
    <source>
        <dbReference type="ARBA" id="ARBA00022679"/>
    </source>
</evidence>
<keyword evidence="9" id="KW-1185">Reference proteome</keyword>
<evidence type="ECO:0000256" key="5">
    <source>
        <dbReference type="ARBA" id="ARBA00022777"/>
    </source>
</evidence>
<dbReference type="Gene3D" id="3.30.450.20">
    <property type="entry name" value="PAS domain"/>
    <property type="match status" value="1"/>
</dbReference>
<dbReference type="InterPro" id="IPR013655">
    <property type="entry name" value="PAS_fold_3"/>
</dbReference>
<dbReference type="AlphaFoldDB" id="A0A4Q6Y0Z1"/>
<dbReference type="Pfam" id="PF08447">
    <property type="entry name" value="PAS_3"/>
    <property type="match status" value="1"/>
</dbReference>
<dbReference type="InterPro" id="IPR035965">
    <property type="entry name" value="PAS-like_dom_sf"/>
</dbReference>
<evidence type="ECO:0000256" key="1">
    <source>
        <dbReference type="ARBA" id="ARBA00000085"/>
    </source>
</evidence>